<gene>
    <name evidence="1" type="ORF">PoB_007464400</name>
</gene>
<dbReference type="AlphaFoldDB" id="A0AAV4DVG6"/>
<accession>A0AAV4DVG6</accession>
<evidence type="ECO:0000313" key="2">
    <source>
        <dbReference type="Proteomes" id="UP000735302"/>
    </source>
</evidence>
<sequence length="543" mass="59696">MAHMCFKCKELDSSRENFASAKMKKQKLVGMSIDRENFGEKKIASGAVPVDSRGVASREIEQSDSDTATLANQKQMGADSNCSNLPGGISQSRNHWGLLGVSSPAGRDEGSFSCYDLVSIHHVKDLKLFENVAKEKGNPSRNTKRLGLESESMSFDMSEQPVELDSSAAMHQQQQEPCVPVCAHGDGAGNAEGDDHSSAVPTKKRTPQRSIFSHFFAFDDSFPSFSSVFWGASNLEFPLWKAGSRNVDDGNTLPKENNVRKSPAFALPCNELPHLNAASCEQKKEDELRKSIQVESGDLCLCGREDLCQHCAHADFNVSTLRNLRRHSVDNAQLSYLGNQMDSGHCTPLLSKPAKGVINVRSSFHKDDEWQDRSDCDLDQHLLHQFHECRALVENPYGGVHLSSTCAVGVDSDTDKRANRSSRLGLLSSKLAEAMGLKKLSTVETSGRQRPKKSKSCDSLSKYCSKWRDLKTSNRDTSCCGVGCIVPFRETHSLEIKELPSHVHPREVPDISIMSAGGNGNMVCLDLPLTNFGFYSGEMTILM</sequence>
<keyword evidence="2" id="KW-1185">Reference proteome</keyword>
<protein>
    <submittedName>
        <fullName evidence="1">Uncharacterized protein</fullName>
    </submittedName>
</protein>
<name>A0AAV4DVG6_9GAST</name>
<organism evidence="1 2">
    <name type="scientific">Plakobranchus ocellatus</name>
    <dbReference type="NCBI Taxonomy" id="259542"/>
    <lineage>
        <taxon>Eukaryota</taxon>
        <taxon>Metazoa</taxon>
        <taxon>Spiralia</taxon>
        <taxon>Lophotrochozoa</taxon>
        <taxon>Mollusca</taxon>
        <taxon>Gastropoda</taxon>
        <taxon>Heterobranchia</taxon>
        <taxon>Euthyneura</taxon>
        <taxon>Panpulmonata</taxon>
        <taxon>Sacoglossa</taxon>
        <taxon>Placobranchoidea</taxon>
        <taxon>Plakobranchidae</taxon>
        <taxon>Plakobranchus</taxon>
    </lineage>
</organism>
<dbReference type="Proteomes" id="UP000735302">
    <property type="component" value="Unassembled WGS sequence"/>
</dbReference>
<evidence type="ECO:0000313" key="1">
    <source>
        <dbReference type="EMBL" id="GFO48139.1"/>
    </source>
</evidence>
<dbReference type="EMBL" id="BLXT01008374">
    <property type="protein sequence ID" value="GFO48139.1"/>
    <property type="molecule type" value="Genomic_DNA"/>
</dbReference>
<reference evidence="1 2" key="1">
    <citation type="journal article" date="2021" name="Elife">
        <title>Chloroplast acquisition without the gene transfer in kleptoplastic sea slugs, Plakobranchus ocellatus.</title>
        <authorList>
            <person name="Maeda T."/>
            <person name="Takahashi S."/>
            <person name="Yoshida T."/>
            <person name="Shimamura S."/>
            <person name="Takaki Y."/>
            <person name="Nagai Y."/>
            <person name="Toyoda A."/>
            <person name="Suzuki Y."/>
            <person name="Arimoto A."/>
            <person name="Ishii H."/>
            <person name="Satoh N."/>
            <person name="Nishiyama T."/>
            <person name="Hasebe M."/>
            <person name="Maruyama T."/>
            <person name="Minagawa J."/>
            <person name="Obokata J."/>
            <person name="Shigenobu S."/>
        </authorList>
    </citation>
    <scope>NUCLEOTIDE SEQUENCE [LARGE SCALE GENOMIC DNA]</scope>
</reference>
<comment type="caution">
    <text evidence="1">The sequence shown here is derived from an EMBL/GenBank/DDBJ whole genome shotgun (WGS) entry which is preliminary data.</text>
</comment>
<proteinExistence type="predicted"/>